<proteinExistence type="predicted"/>
<dbReference type="Gene3D" id="3.30.565.10">
    <property type="entry name" value="Histidine kinase-like ATPase, C-terminal domain"/>
    <property type="match status" value="1"/>
</dbReference>
<dbReference type="CDD" id="cd16936">
    <property type="entry name" value="HATPase_RsbW-like"/>
    <property type="match status" value="1"/>
</dbReference>
<keyword evidence="1" id="KW-0808">Transferase</keyword>
<dbReference type="EMBL" id="JBHSPC010000067">
    <property type="protein sequence ID" value="MFC5672614.1"/>
    <property type="molecule type" value="Genomic_DNA"/>
</dbReference>
<comment type="caution">
    <text evidence="3">The sequence shown here is derived from an EMBL/GenBank/DDBJ whole genome shotgun (WGS) entry which is preliminary data.</text>
</comment>
<dbReference type="InterPro" id="IPR050267">
    <property type="entry name" value="Anti-sigma-factor_SerPK"/>
</dbReference>
<dbReference type="Proteomes" id="UP001596183">
    <property type="component" value="Unassembled WGS sequence"/>
</dbReference>
<evidence type="ECO:0000313" key="4">
    <source>
        <dbReference type="Proteomes" id="UP001596183"/>
    </source>
</evidence>
<dbReference type="PANTHER" id="PTHR35526">
    <property type="entry name" value="ANTI-SIGMA-F FACTOR RSBW-RELATED"/>
    <property type="match status" value="1"/>
</dbReference>
<keyword evidence="1" id="KW-0418">Kinase</keyword>
<dbReference type="Pfam" id="PF13581">
    <property type="entry name" value="HATPase_c_2"/>
    <property type="match status" value="1"/>
</dbReference>
<keyword evidence="3" id="KW-0067">ATP-binding</keyword>
<keyword evidence="4" id="KW-1185">Reference proteome</keyword>
<protein>
    <submittedName>
        <fullName evidence="3">ATP-binding protein</fullName>
    </submittedName>
</protein>
<evidence type="ECO:0000259" key="2">
    <source>
        <dbReference type="Pfam" id="PF13581"/>
    </source>
</evidence>
<keyword evidence="3" id="KW-0547">Nucleotide-binding</keyword>
<dbReference type="GO" id="GO:0005524">
    <property type="term" value="F:ATP binding"/>
    <property type="evidence" value="ECO:0007669"/>
    <property type="project" value="UniProtKB-KW"/>
</dbReference>
<name>A0ABW0XTZ7_9ACTN</name>
<dbReference type="RefSeq" id="WP_381214850.1">
    <property type="nucleotide sequence ID" value="NZ_JBHSPC010000067.1"/>
</dbReference>
<keyword evidence="1" id="KW-0723">Serine/threonine-protein kinase</keyword>
<organism evidence="3 4">
    <name type="scientific">Streptomyces incanus</name>
    <dbReference type="NCBI Taxonomy" id="887453"/>
    <lineage>
        <taxon>Bacteria</taxon>
        <taxon>Bacillati</taxon>
        <taxon>Actinomycetota</taxon>
        <taxon>Actinomycetes</taxon>
        <taxon>Kitasatosporales</taxon>
        <taxon>Streptomycetaceae</taxon>
        <taxon>Streptomyces</taxon>
    </lineage>
</organism>
<dbReference type="InterPro" id="IPR003594">
    <property type="entry name" value="HATPase_dom"/>
</dbReference>
<evidence type="ECO:0000313" key="3">
    <source>
        <dbReference type="EMBL" id="MFC5672614.1"/>
    </source>
</evidence>
<dbReference type="SUPFAM" id="SSF55874">
    <property type="entry name" value="ATPase domain of HSP90 chaperone/DNA topoisomerase II/histidine kinase"/>
    <property type="match status" value="1"/>
</dbReference>
<reference evidence="4" key="1">
    <citation type="journal article" date="2019" name="Int. J. Syst. Evol. Microbiol.">
        <title>The Global Catalogue of Microorganisms (GCM) 10K type strain sequencing project: providing services to taxonomists for standard genome sequencing and annotation.</title>
        <authorList>
            <consortium name="The Broad Institute Genomics Platform"/>
            <consortium name="The Broad Institute Genome Sequencing Center for Infectious Disease"/>
            <person name="Wu L."/>
            <person name="Ma J."/>
        </authorList>
    </citation>
    <scope>NUCLEOTIDE SEQUENCE [LARGE SCALE GENOMIC DNA]</scope>
    <source>
        <strain evidence="4">JCM 13852</strain>
    </source>
</reference>
<gene>
    <name evidence="3" type="ORF">ACFP2V_21590</name>
</gene>
<feature type="domain" description="Histidine kinase/HSP90-like ATPase" evidence="2">
    <location>
        <begin position="29"/>
        <end position="144"/>
    </location>
</feature>
<sequence length="152" mass="15927">MALTDATPTAGGTPPPDLGAAACRAAYFLPSDHRTVGRARHLVAEQLGVWGVVPDDCDTAALVVSELLTNAVLHTSSRRIACTLGATPDLVLIQVTDDGSGPSVPRTRRAGSRDEVGRGLLLVKAVSEHWGVGVPEHGDGRTVWAMLRTTRS</sequence>
<dbReference type="InterPro" id="IPR036890">
    <property type="entry name" value="HATPase_C_sf"/>
</dbReference>
<dbReference type="PANTHER" id="PTHR35526:SF3">
    <property type="entry name" value="ANTI-SIGMA-F FACTOR RSBW"/>
    <property type="match status" value="1"/>
</dbReference>
<evidence type="ECO:0000256" key="1">
    <source>
        <dbReference type="ARBA" id="ARBA00022527"/>
    </source>
</evidence>
<accession>A0ABW0XTZ7</accession>